<evidence type="ECO:0000313" key="2">
    <source>
        <dbReference type="Proteomes" id="UP000828941"/>
    </source>
</evidence>
<name>A0ACB9KIX4_BAUVA</name>
<gene>
    <name evidence="1" type="ORF">L6164_037007</name>
</gene>
<dbReference type="EMBL" id="CM039439">
    <property type="protein sequence ID" value="KAI4297101.1"/>
    <property type="molecule type" value="Genomic_DNA"/>
</dbReference>
<evidence type="ECO:0000313" key="1">
    <source>
        <dbReference type="EMBL" id="KAI4297101.1"/>
    </source>
</evidence>
<accession>A0ACB9KIX4</accession>
<keyword evidence="2" id="KW-1185">Reference proteome</keyword>
<dbReference type="Proteomes" id="UP000828941">
    <property type="component" value="Chromosome 14"/>
</dbReference>
<reference evidence="1 2" key="1">
    <citation type="journal article" date="2022" name="DNA Res.">
        <title>Chromosomal-level genome assembly of the orchid tree Bauhinia variegata (Leguminosae; Cercidoideae) supports the allotetraploid origin hypothesis of Bauhinia.</title>
        <authorList>
            <person name="Zhong Y."/>
            <person name="Chen Y."/>
            <person name="Zheng D."/>
            <person name="Pang J."/>
            <person name="Liu Y."/>
            <person name="Luo S."/>
            <person name="Meng S."/>
            <person name="Qian L."/>
            <person name="Wei D."/>
            <person name="Dai S."/>
            <person name="Zhou R."/>
        </authorList>
    </citation>
    <scope>NUCLEOTIDE SEQUENCE [LARGE SCALE GENOMIC DNA]</scope>
    <source>
        <strain evidence="1">BV-YZ2020</strain>
    </source>
</reference>
<proteinExistence type="predicted"/>
<organism evidence="1 2">
    <name type="scientific">Bauhinia variegata</name>
    <name type="common">Purple orchid tree</name>
    <name type="synonym">Phanera variegata</name>
    <dbReference type="NCBI Taxonomy" id="167791"/>
    <lineage>
        <taxon>Eukaryota</taxon>
        <taxon>Viridiplantae</taxon>
        <taxon>Streptophyta</taxon>
        <taxon>Embryophyta</taxon>
        <taxon>Tracheophyta</taxon>
        <taxon>Spermatophyta</taxon>
        <taxon>Magnoliopsida</taxon>
        <taxon>eudicotyledons</taxon>
        <taxon>Gunneridae</taxon>
        <taxon>Pentapetalae</taxon>
        <taxon>rosids</taxon>
        <taxon>fabids</taxon>
        <taxon>Fabales</taxon>
        <taxon>Fabaceae</taxon>
        <taxon>Cercidoideae</taxon>
        <taxon>Cercideae</taxon>
        <taxon>Bauhiniinae</taxon>
        <taxon>Bauhinia</taxon>
    </lineage>
</organism>
<sequence length="752" mass="82432">MVNLSMLLGLLAISISVVLAVDNSALQDFCVANPNGQVLVNGVPCKDPKLVEANDFFFSGLHIPGNTSNAVGSKVTPVAVSQIPGLNTLGISLARVDYAPWGLNPPHTHPRATEVLTVLEGTLEVGFVTSNPENRHVWKVLQKGDVFVFPVGLIHYQRNVGYGKSVAIAALSSQNPGVITIANAVFGSNPDIAPELIAVQAVTNGIQAFLILVLIQLFEDLKQKELDNFSNPRQHLKFILVSIIMGTVEKLSNKKTEHFPEEAKEILKSLAAQWDDVLNANELQVIPLKGALTNEVFQIKWPTKTEKDSRRVLIRIYGEGVDVFFDRDNERQTFEFMSKNGRGPRLLGQFANGRIEEFINARTLSASDLLDPAISGLIATKLKEFHDFNIPGPKKVHIWDGLRIWFSVAKRLSPPEEAESLSLDTIEEEISILERELPRDNERICFCHNDLQYGNILLDEGTNSVILINYEYSSYNPVAYDIANYFCEMAANYHSDTQHILEYSKYPGWEERKKFVHKYLTSSGDQPSDNEVEQLLRDIEKYTLASHLFWGLWGVISGHVNKIDFDYMEYAKQRFQQYWSSKYSVIGSVGGVPNDKDKPSFGGVTENKPSATSNHTDEPSSDGVTSDKPGDKPSPAGVATGDPSPGDLTPDKPSAASVASDKPSSDGVTGDKPAPASESSDKPSSGVARDKPSAEVEAADEASTSGVTRDDASSVGTDGESSNGKGNNPKNAGVFRRLKKILTLSFLRQNKN</sequence>
<protein>
    <submittedName>
        <fullName evidence="1">Uncharacterized protein</fullName>
    </submittedName>
</protein>
<comment type="caution">
    <text evidence="1">The sequence shown here is derived from an EMBL/GenBank/DDBJ whole genome shotgun (WGS) entry which is preliminary data.</text>
</comment>